<accession>A0A8B8C5Y8</accession>
<reference evidence="2" key="1">
    <citation type="submission" date="2025-08" db="UniProtKB">
        <authorList>
            <consortium name="RefSeq"/>
        </authorList>
    </citation>
    <scope>IDENTIFICATION</scope>
    <source>
        <tissue evidence="2">Whole sample</tissue>
    </source>
</reference>
<dbReference type="KEGG" id="cvn:111116423"/>
<dbReference type="AlphaFoldDB" id="A0A8B8C5Y8"/>
<evidence type="ECO:0000313" key="1">
    <source>
        <dbReference type="Proteomes" id="UP000694844"/>
    </source>
</evidence>
<dbReference type="SUPFAM" id="SSF50249">
    <property type="entry name" value="Nucleic acid-binding proteins"/>
    <property type="match status" value="1"/>
</dbReference>
<name>A0A8B8C5Y8_CRAVI</name>
<organism evidence="1 2">
    <name type="scientific">Crassostrea virginica</name>
    <name type="common">Eastern oyster</name>
    <dbReference type="NCBI Taxonomy" id="6565"/>
    <lineage>
        <taxon>Eukaryota</taxon>
        <taxon>Metazoa</taxon>
        <taxon>Spiralia</taxon>
        <taxon>Lophotrochozoa</taxon>
        <taxon>Mollusca</taxon>
        <taxon>Bivalvia</taxon>
        <taxon>Autobranchia</taxon>
        <taxon>Pteriomorphia</taxon>
        <taxon>Ostreida</taxon>
        <taxon>Ostreoidea</taxon>
        <taxon>Ostreidae</taxon>
        <taxon>Crassostrea</taxon>
    </lineage>
</organism>
<gene>
    <name evidence="2" type="primary">LOC111116423</name>
</gene>
<dbReference type="OrthoDB" id="6096932at2759"/>
<dbReference type="RefSeq" id="XP_022311123.1">
    <property type="nucleotide sequence ID" value="XM_022455415.1"/>
</dbReference>
<keyword evidence="1" id="KW-1185">Reference proteome</keyword>
<proteinExistence type="predicted"/>
<dbReference type="Proteomes" id="UP000694844">
    <property type="component" value="Chromosome 10"/>
</dbReference>
<dbReference type="Gene3D" id="2.40.50.140">
    <property type="entry name" value="Nucleic acid-binding proteins"/>
    <property type="match status" value="1"/>
</dbReference>
<sequence>MKKSQQLLHYNNTKTNKEMKYFNFVGAEGDNAVIVKCYITSKFNTIEPGLSFRFQNLTARGKSEYWATSKTMISYTSTVDVNPDIVLPYLPENLPPDGLSQSLQEALNSSEKSSIMGKIVKVSPIKYVRDGNLAVKSLLLKDNSTVAKVCLFDKLAEGEYEEGSNLQITAVYPKKYLNFEQLTSTAQTKCQFLSDQNFPDKTEEDFQRFQSDGDFLDSTSDLMPSIVTLTDILDMDIYDVCSNDACREKKMIKEKCPVCGGHKKKAEKNIRVTFLFSTESKKDQKATIFKDTLQEIVKDKIPIESKAACLSVLLEKLPIVFKSQISARNTFSNIFH</sequence>
<protein>
    <submittedName>
        <fullName evidence="2">Uncharacterized protein LOC111116423</fullName>
    </submittedName>
</protein>
<dbReference type="InterPro" id="IPR012340">
    <property type="entry name" value="NA-bd_OB-fold"/>
</dbReference>
<evidence type="ECO:0000313" key="2">
    <source>
        <dbReference type="RefSeq" id="XP_022311123.1"/>
    </source>
</evidence>
<dbReference type="GeneID" id="111116423"/>